<feature type="active site" evidence="6">
    <location>
        <position position="158"/>
    </location>
</feature>
<evidence type="ECO:0000313" key="9">
    <source>
        <dbReference type="Proteomes" id="UP001139534"/>
    </source>
</evidence>
<dbReference type="RefSeq" id="WP_248551239.1">
    <property type="nucleotide sequence ID" value="NZ_JALPRK010000005.1"/>
</dbReference>
<accession>A0A9X2BSQ4</accession>
<dbReference type="PROSITE" id="PS52018">
    <property type="entry name" value="DART"/>
    <property type="match status" value="1"/>
</dbReference>
<comment type="catalytic activity">
    <reaction evidence="6">
        <text>a thymidine in DNA + NAD(+) = an N-(ADP-alpha-D-ribosyl)-thymidine in DNA + nicotinamide + H(+)</text>
        <dbReference type="Rhea" id="RHEA:71651"/>
        <dbReference type="Rhea" id="RHEA-COMP:13556"/>
        <dbReference type="Rhea" id="RHEA-COMP:18051"/>
        <dbReference type="ChEBI" id="CHEBI:15378"/>
        <dbReference type="ChEBI" id="CHEBI:17154"/>
        <dbReference type="ChEBI" id="CHEBI:57540"/>
        <dbReference type="ChEBI" id="CHEBI:137386"/>
        <dbReference type="ChEBI" id="CHEBI:191199"/>
    </reaction>
</comment>
<dbReference type="GO" id="GO:0016757">
    <property type="term" value="F:glycosyltransferase activity"/>
    <property type="evidence" value="ECO:0007669"/>
    <property type="project" value="UniProtKB-UniRule"/>
</dbReference>
<dbReference type="GO" id="GO:0016779">
    <property type="term" value="F:nucleotidyltransferase activity"/>
    <property type="evidence" value="ECO:0007669"/>
    <property type="project" value="UniProtKB-UniRule"/>
</dbReference>
<name>A0A9X2BSQ4_9BACL</name>
<proteinExistence type="inferred from homology"/>
<dbReference type="CDD" id="cd00077">
    <property type="entry name" value="HDc"/>
    <property type="match status" value="1"/>
</dbReference>
<keyword evidence="3 6" id="KW-0808">Transferase</keyword>
<comment type="caution">
    <text evidence="6">Lacks conserved residue(s) required for the propagation of feature annotation.</text>
</comment>
<dbReference type="Gene3D" id="1.10.3210.10">
    <property type="entry name" value="Hypothetical protein af1432"/>
    <property type="match status" value="1"/>
</dbReference>
<evidence type="ECO:0000256" key="2">
    <source>
        <dbReference type="ARBA" id="ARBA00022676"/>
    </source>
</evidence>
<dbReference type="Proteomes" id="UP001139534">
    <property type="component" value="Unassembled WGS sequence"/>
</dbReference>
<keyword evidence="9" id="KW-1185">Reference proteome</keyword>
<dbReference type="AlphaFoldDB" id="A0A9X2BSQ4"/>
<evidence type="ECO:0000256" key="6">
    <source>
        <dbReference type="PROSITE-ProRule" id="PRU01362"/>
    </source>
</evidence>
<keyword evidence="2 6" id="KW-0328">Glycosyltransferase</keyword>
<dbReference type="Pfam" id="PF01966">
    <property type="entry name" value="HD"/>
    <property type="match status" value="1"/>
</dbReference>
<dbReference type="InterPro" id="IPR029494">
    <property type="entry name" value="DarT"/>
</dbReference>
<feature type="domain" description="DarT" evidence="7">
    <location>
        <begin position="9"/>
        <end position="210"/>
    </location>
</feature>
<keyword evidence="1 6" id="KW-1277">Toxin-antitoxin system</keyword>
<dbReference type="SUPFAM" id="SSF109604">
    <property type="entry name" value="HD-domain/PDEase-like"/>
    <property type="match status" value="1"/>
</dbReference>
<dbReference type="InterPro" id="IPR006674">
    <property type="entry name" value="HD_domain"/>
</dbReference>
<dbReference type="GO" id="GO:0003677">
    <property type="term" value="F:DNA binding"/>
    <property type="evidence" value="ECO:0007669"/>
    <property type="project" value="UniProtKB-UniRule"/>
</dbReference>
<feature type="active site" description="Proton acceptor" evidence="6">
    <location>
        <position position="53"/>
    </location>
</feature>
<feature type="binding site" evidence="6">
    <location>
        <position position="53"/>
    </location>
    <ligand>
        <name>NAD(+)</name>
        <dbReference type="ChEBI" id="CHEBI:57540"/>
    </ligand>
</feature>
<keyword evidence="5 6" id="KW-0238">DNA-binding</keyword>
<reference evidence="8" key="1">
    <citation type="submission" date="2022-04" db="EMBL/GenBank/DDBJ databases">
        <authorList>
            <person name="Seo M.-J."/>
        </authorList>
    </citation>
    <scope>NUCLEOTIDE SEQUENCE</scope>
    <source>
        <strain evidence="8">MBLB2552</strain>
    </source>
</reference>
<comment type="caution">
    <text evidence="8">The sequence shown here is derived from an EMBL/GenBank/DDBJ whole genome shotgun (WGS) entry which is preliminary data.</text>
</comment>
<evidence type="ECO:0000256" key="4">
    <source>
        <dbReference type="ARBA" id="ARBA00022695"/>
    </source>
</evidence>
<gene>
    <name evidence="8" type="ORF">M0651_07580</name>
</gene>
<dbReference type="EMBL" id="JALPRK010000005">
    <property type="protein sequence ID" value="MCK8487026.1"/>
    <property type="molecule type" value="Genomic_DNA"/>
</dbReference>
<protein>
    <submittedName>
        <fullName evidence="8">DarT ssDNA thymidine ADP-ribosyltransferase family protein</fullName>
    </submittedName>
</protein>
<evidence type="ECO:0000313" key="8">
    <source>
        <dbReference type="EMBL" id="MCK8487026.1"/>
    </source>
</evidence>
<evidence type="ECO:0000256" key="5">
    <source>
        <dbReference type="ARBA" id="ARBA00023125"/>
    </source>
</evidence>
<keyword evidence="4 6" id="KW-0548">Nucleotidyltransferase</keyword>
<feature type="binding site" evidence="6">
    <location>
        <begin position="13"/>
        <end position="15"/>
    </location>
    <ligand>
        <name>NAD(+)</name>
        <dbReference type="ChEBI" id="CHEBI:57540"/>
    </ligand>
</feature>
<comment type="similarity">
    <text evidence="6">Belongs to the DarT ADP-ribosyltransferase family.</text>
</comment>
<sequence>MIPGKHANRYFYHFTHMENVESIIDNGLISTNEKKLRGIDHVNIANKNIQNRRSGTQVPCHPHGSIHDYVPFYFAGTNPMLLSVLNNKNIDQPYVVYIAVSINKLKEKHVIYTDASANTITPPNFYSDPQYLDNLNWTQIDSKRWGTPKGELNARMAEVLVYNNVPLDWIECFIVFNELCKKRIKELFKEKGLDAPKITYEPFNDTNFYFTKFFFRDTKDFKDRGNESLVTGPKMLKALYNEITKEILDKRSKVKPSNPSFLNVKDAIVKIKNNFCIIDELKGINKLETKNDVHSNTVCEHTKDVVKNLSSNDYYIGLDAEDKSIVKLAAYFHDIGKGPKSKWKDGVQPSYADHPVDSLKMMERILVEEFEELSEYEINLICLLVGYHDLIGEILGKGRSEKEIRDLELCSNELDILAAITLADIKSINSDWFDTIEEKIPDLLEEILDN</sequence>
<evidence type="ECO:0000259" key="7">
    <source>
        <dbReference type="PROSITE" id="PS52018"/>
    </source>
</evidence>
<evidence type="ECO:0000256" key="1">
    <source>
        <dbReference type="ARBA" id="ARBA00022649"/>
    </source>
</evidence>
<dbReference type="Pfam" id="PF14487">
    <property type="entry name" value="DarT"/>
    <property type="match status" value="1"/>
</dbReference>
<dbReference type="InterPro" id="IPR003607">
    <property type="entry name" value="HD/PDEase_dom"/>
</dbReference>
<organism evidence="8 9">
    <name type="scientific">Paenibacillus mellifer</name>
    <dbReference type="NCBI Taxonomy" id="2937794"/>
    <lineage>
        <taxon>Bacteria</taxon>
        <taxon>Bacillati</taxon>
        <taxon>Bacillota</taxon>
        <taxon>Bacilli</taxon>
        <taxon>Bacillales</taxon>
        <taxon>Paenibacillaceae</taxon>
        <taxon>Paenibacillus</taxon>
    </lineage>
</organism>
<evidence type="ECO:0000256" key="3">
    <source>
        <dbReference type="ARBA" id="ARBA00022679"/>
    </source>
</evidence>